<comment type="caution">
    <text evidence="8">The sequence shown here is derived from an EMBL/GenBank/DDBJ whole genome shotgun (WGS) entry which is preliminary data.</text>
</comment>
<evidence type="ECO:0000313" key="8">
    <source>
        <dbReference type="EMBL" id="MBP2374561.1"/>
    </source>
</evidence>
<dbReference type="Pfam" id="PF00848">
    <property type="entry name" value="Ring_hydroxyl_A"/>
    <property type="match status" value="1"/>
</dbReference>
<dbReference type="SUPFAM" id="SSF55961">
    <property type="entry name" value="Bet v1-like"/>
    <property type="match status" value="1"/>
</dbReference>
<organism evidence="8 9">
    <name type="scientific">Paeniglutamicibacter psychrophenolicus</name>
    <dbReference type="NCBI Taxonomy" id="257454"/>
    <lineage>
        <taxon>Bacteria</taxon>
        <taxon>Bacillati</taxon>
        <taxon>Actinomycetota</taxon>
        <taxon>Actinomycetes</taxon>
        <taxon>Micrococcales</taxon>
        <taxon>Micrococcaceae</taxon>
        <taxon>Paeniglutamicibacter</taxon>
    </lineage>
</organism>
<dbReference type="PANTHER" id="PTHR43756:SF5">
    <property type="entry name" value="CHOLINE MONOOXYGENASE, CHLOROPLASTIC"/>
    <property type="match status" value="1"/>
</dbReference>
<dbReference type="InterPro" id="IPR036922">
    <property type="entry name" value="Rieske_2Fe-2S_sf"/>
</dbReference>
<dbReference type="PROSITE" id="PS51296">
    <property type="entry name" value="RIESKE"/>
    <property type="match status" value="1"/>
</dbReference>
<evidence type="ECO:0000256" key="5">
    <source>
        <dbReference type="ARBA" id="ARBA00023004"/>
    </source>
</evidence>
<dbReference type="PANTHER" id="PTHR43756">
    <property type="entry name" value="CHOLINE MONOOXYGENASE, CHLOROPLASTIC"/>
    <property type="match status" value="1"/>
</dbReference>
<proteinExistence type="predicted"/>
<keyword evidence="2" id="KW-0001">2Fe-2S</keyword>
<evidence type="ECO:0000256" key="4">
    <source>
        <dbReference type="ARBA" id="ARBA00023002"/>
    </source>
</evidence>
<comment type="cofactor">
    <cofactor evidence="1">
        <name>Fe cation</name>
        <dbReference type="ChEBI" id="CHEBI:24875"/>
    </cofactor>
</comment>
<sequence>MTTTTTPVHHLPPSHTPSAGIAELVARRIPGLSLEAPFYTSPEVLGMDISEIFAKHWIFVATDAEIPEPGDYLTISVGPHSVILLRDDDEEISALHNVCRHRGARILNDPAGSVGNLVCGYHHWTYGSDGALLHADSQPADFDKTRFGLRKVAVQSVAGLIFICLSNAPPEDFASYASRIEPYLAPHQLRRTKVAAQEDLVEHGNWKLVMENNRECYHCDGHPELSCSLFPTYGYDPDGLPPRLRPAHERYLAAEADLVQRCTANNLPYAQIQELRAPGTGFRIQREPMDGAGESFSPDGTLLCRRLLGELTEPRLGRLSMHLQPNAWFHVLSDHAVTFSVLPLAPNKTLLRTTWLVHEDAVEGQDYDLEELKRVWQRTNEQDGTFVQRAQLGVTSPAYLQGPYAPNEYQVEDFCSWYIDRLRTGLGMEVQP</sequence>
<keyword evidence="3" id="KW-0479">Metal-binding</keyword>
<keyword evidence="5" id="KW-0408">Iron</keyword>
<dbReference type="RefSeq" id="WP_209907565.1">
    <property type="nucleotide sequence ID" value="NZ_BAAAMI010000017.1"/>
</dbReference>
<dbReference type="InterPro" id="IPR017941">
    <property type="entry name" value="Rieske_2Fe-2S"/>
</dbReference>
<dbReference type="InterPro" id="IPR015879">
    <property type="entry name" value="Ring_hydroxy_dOase_asu_C_dom"/>
</dbReference>
<keyword evidence="6" id="KW-0411">Iron-sulfur</keyword>
<keyword evidence="4" id="KW-0560">Oxidoreductase</keyword>
<evidence type="ECO:0000256" key="3">
    <source>
        <dbReference type="ARBA" id="ARBA00022723"/>
    </source>
</evidence>
<gene>
    <name evidence="8" type="ORF">JOF46_002473</name>
</gene>
<dbReference type="Pfam" id="PF00355">
    <property type="entry name" value="Rieske"/>
    <property type="match status" value="1"/>
</dbReference>
<protein>
    <submittedName>
        <fullName evidence="8">Rieske 2Fe-2S family protein</fullName>
    </submittedName>
</protein>
<keyword evidence="9" id="KW-1185">Reference proteome</keyword>
<dbReference type="SUPFAM" id="SSF50022">
    <property type="entry name" value="ISP domain"/>
    <property type="match status" value="1"/>
</dbReference>
<dbReference type="CDD" id="cd03469">
    <property type="entry name" value="Rieske_RO_Alpha_N"/>
    <property type="match status" value="1"/>
</dbReference>
<dbReference type="Gene3D" id="2.102.10.10">
    <property type="entry name" value="Rieske [2Fe-2S] iron-sulphur domain"/>
    <property type="match status" value="1"/>
</dbReference>
<feature type="domain" description="Rieske" evidence="7">
    <location>
        <begin position="57"/>
        <end position="163"/>
    </location>
</feature>
<dbReference type="Gene3D" id="3.90.380.10">
    <property type="entry name" value="Naphthalene 1,2-dioxygenase Alpha Subunit, Chain A, domain 1"/>
    <property type="match status" value="1"/>
</dbReference>
<evidence type="ECO:0000256" key="1">
    <source>
        <dbReference type="ARBA" id="ARBA00001962"/>
    </source>
</evidence>
<dbReference type="Proteomes" id="UP000766570">
    <property type="component" value="Unassembled WGS sequence"/>
</dbReference>
<dbReference type="InterPro" id="IPR001663">
    <property type="entry name" value="Rng_hydr_dOase-A"/>
</dbReference>
<evidence type="ECO:0000256" key="2">
    <source>
        <dbReference type="ARBA" id="ARBA00022714"/>
    </source>
</evidence>
<evidence type="ECO:0000256" key="6">
    <source>
        <dbReference type="ARBA" id="ARBA00023014"/>
    </source>
</evidence>
<evidence type="ECO:0000313" key="9">
    <source>
        <dbReference type="Proteomes" id="UP000766570"/>
    </source>
</evidence>
<dbReference type="CDD" id="cd08884">
    <property type="entry name" value="RHO_alpha_C_GbcA-like"/>
    <property type="match status" value="1"/>
</dbReference>
<dbReference type="PRINTS" id="PR00090">
    <property type="entry name" value="RNGDIOXGNASE"/>
</dbReference>
<evidence type="ECO:0000259" key="7">
    <source>
        <dbReference type="PROSITE" id="PS51296"/>
    </source>
</evidence>
<dbReference type="EMBL" id="JAGIOE010000001">
    <property type="protein sequence ID" value="MBP2374561.1"/>
    <property type="molecule type" value="Genomic_DNA"/>
</dbReference>
<name>A0ABS4WEU9_9MICC</name>
<reference evidence="8 9" key="1">
    <citation type="submission" date="2021-03" db="EMBL/GenBank/DDBJ databases">
        <title>Sequencing the genomes of 1000 actinobacteria strains.</title>
        <authorList>
            <person name="Klenk H.-P."/>
        </authorList>
    </citation>
    <scope>NUCLEOTIDE SEQUENCE [LARGE SCALE GENOMIC DNA]</scope>
    <source>
        <strain evidence="8 9">DSM 15454</strain>
    </source>
</reference>
<accession>A0ABS4WEU9</accession>